<comment type="caution">
    <text evidence="4">The sequence shown here is derived from an EMBL/GenBank/DDBJ whole genome shotgun (WGS) entry which is preliminary data.</text>
</comment>
<dbReference type="CDD" id="cd05233">
    <property type="entry name" value="SDR_c"/>
    <property type="match status" value="1"/>
</dbReference>
<dbReference type="Gene3D" id="3.40.50.720">
    <property type="entry name" value="NAD(P)-binding Rossmann-like Domain"/>
    <property type="match status" value="1"/>
</dbReference>
<reference evidence="4" key="1">
    <citation type="submission" date="2022-07" db="EMBL/GenBank/DDBJ databases">
        <title>Fungi with potential for degradation of polypropylene.</title>
        <authorList>
            <person name="Gostincar C."/>
        </authorList>
    </citation>
    <scope>NUCLEOTIDE SEQUENCE</scope>
    <source>
        <strain evidence="4">EXF-13308</strain>
    </source>
</reference>
<accession>A0AA38RNE8</accession>
<comment type="similarity">
    <text evidence="1">Belongs to the short-chain dehydrogenases/reductases (SDR) family.</text>
</comment>
<dbReference type="GO" id="GO:0016491">
    <property type="term" value="F:oxidoreductase activity"/>
    <property type="evidence" value="ECO:0007669"/>
    <property type="project" value="UniProtKB-KW"/>
</dbReference>
<evidence type="ECO:0000256" key="3">
    <source>
        <dbReference type="ARBA" id="ARBA00023002"/>
    </source>
</evidence>
<dbReference type="InterPro" id="IPR052178">
    <property type="entry name" value="Sec_Metab_Biosynth_SDR"/>
</dbReference>
<dbReference type="PANTHER" id="PTHR43618:SF18">
    <property type="entry name" value="SHORT CHAIN DEHYDROGENASE_REDUCTASE FAMILY (AFU_ORTHOLOGUE AFUA_5G12480)"/>
    <property type="match status" value="1"/>
</dbReference>
<dbReference type="PRINTS" id="PR00080">
    <property type="entry name" value="SDRFAMILY"/>
</dbReference>
<dbReference type="InterPro" id="IPR020904">
    <property type="entry name" value="Sc_DH/Rdtase_CS"/>
</dbReference>
<dbReference type="AlphaFoldDB" id="A0AA38RNE8"/>
<gene>
    <name evidence="4" type="ORF">NKR23_g5680</name>
</gene>
<evidence type="ECO:0000256" key="1">
    <source>
        <dbReference type="ARBA" id="ARBA00006484"/>
    </source>
</evidence>
<dbReference type="Proteomes" id="UP001174694">
    <property type="component" value="Unassembled WGS sequence"/>
</dbReference>
<dbReference type="EMBL" id="JANBVO010000015">
    <property type="protein sequence ID" value="KAJ9144956.1"/>
    <property type="molecule type" value="Genomic_DNA"/>
</dbReference>
<dbReference type="PROSITE" id="PS00061">
    <property type="entry name" value="ADH_SHORT"/>
    <property type="match status" value="1"/>
</dbReference>
<proteinExistence type="inferred from homology"/>
<evidence type="ECO:0000313" key="5">
    <source>
        <dbReference type="Proteomes" id="UP001174694"/>
    </source>
</evidence>
<dbReference type="InterPro" id="IPR002347">
    <property type="entry name" value="SDR_fam"/>
</dbReference>
<keyword evidence="5" id="KW-1185">Reference proteome</keyword>
<dbReference type="PANTHER" id="PTHR43618">
    <property type="entry name" value="7-ALPHA-HYDROXYSTEROID DEHYDROGENASE"/>
    <property type="match status" value="1"/>
</dbReference>
<keyword evidence="3" id="KW-0560">Oxidoreductase</keyword>
<dbReference type="Pfam" id="PF13561">
    <property type="entry name" value="adh_short_C2"/>
    <property type="match status" value="1"/>
</dbReference>
<dbReference type="SUPFAM" id="SSF51735">
    <property type="entry name" value="NAD(P)-binding Rossmann-fold domains"/>
    <property type="match status" value="1"/>
</dbReference>
<sequence>MGSPSVNANDLFNVQNLVSVVTGGGSGIGLMIAQGLEANGAVVYILGRRKDTLERAAKTAEHGNIIPIECDVTNKADLLRAEATIRAKHGYLNVVVANAGIKGPTLTGLPKDATLAQFRDHAWRWAEEDFTETFSVNTTAVFNTAVAFLGLLDEGNRRGVVPQRSQIIAISSIGAFNRLPLTGYAYGGSKAAVVHIMKQLATSLVPYNIRSNVIAPGFYPSELTQDVIESHKETGWSKAVIPEERPGEVQDMAGAVLFLVSRAGAYINGNVLVTDGGRLGVVPASY</sequence>
<dbReference type="PRINTS" id="PR00081">
    <property type="entry name" value="GDHRDH"/>
</dbReference>
<keyword evidence="2" id="KW-0521">NADP</keyword>
<protein>
    <submittedName>
        <fullName evidence="4">NAD(P)-binding protein</fullName>
    </submittedName>
</protein>
<name>A0AA38RNE8_9PEZI</name>
<dbReference type="InterPro" id="IPR036291">
    <property type="entry name" value="NAD(P)-bd_dom_sf"/>
</dbReference>
<organism evidence="4 5">
    <name type="scientific">Pleurostoma richardsiae</name>
    <dbReference type="NCBI Taxonomy" id="41990"/>
    <lineage>
        <taxon>Eukaryota</taxon>
        <taxon>Fungi</taxon>
        <taxon>Dikarya</taxon>
        <taxon>Ascomycota</taxon>
        <taxon>Pezizomycotina</taxon>
        <taxon>Sordariomycetes</taxon>
        <taxon>Sordariomycetidae</taxon>
        <taxon>Calosphaeriales</taxon>
        <taxon>Pleurostomataceae</taxon>
        <taxon>Pleurostoma</taxon>
    </lineage>
</organism>
<evidence type="ECO:0000313" key="4">
    <source>
        <dbReference type="EMBL" id="KAJ9144956.1"/>
    </source>
</evidence>
<evidence type="ECO:0000256" key="2">
    <source>
        <dbReference type="ARBA" id="ARBA00022857"/>
    </source>
</evidence>